<dbReference type="InterPro" id="IPR006342">
    <property type="entry name" value="FkbM_mtfrase"/>
</dbReference>
<dbReference type="NCBIfam" id="TIGR01444">
    <property type="entry name" value="fkbM_fam"/>
    <property type="match status" value="1"/>
</dbReference>
<organism evidence="2">
    <name type="scientific">marine sediment metagenome</name>
    <dbReference type="NCBI Taxonomy" id="412755"/>
    <lineage>
        <taxon>unclassified sequences</taxon>
        <taxon>metagenomes</taxon>
        <taxon>ecological metagenomes</taxon>
    </lineage>
</organism>
<protein>
    <recommendedName>
        <fullName evidence="1">Methyltransferase FkbM domain-containing protein</fullName>
    </recommendedName>
</protein>
<reference evidence="2" key="1">
    <citation type="journal article" date="2014" name="Front. Microbiol.">
        <title>High frequency of phylogenetically diverse reductive dehalogenase-homologous genes in deep subseafloor sedimentary metagenomes.</title>
        <authorList>
            <person name="Kawai M."/>
            <person name="Futagami T."/>
            <person name="Toyoda A."/>
            <person name="Takaki Y."/>
            <person name="Nishi S."/>
            <person name="Hori S."/>
            <person name="Arai W."/>
            <person name="Tsubouchi T."/>
            <person name="Morono Y."/>
            <person name="Uchiyama I."/>
            <person name="Ito T."/>
            <person name="Fujiyama A."/>
            <person name="Inagaki F."/>
            <person name="Takami H."/>
        </authorList>
    </citation>
    <scope>NUCLEOTIDE SEQUENCE</scope>
    <source>
        <strain evidence="2">Expedition CK06-06</strain>
    </source>
</reference>
<dbReference type="Gene3D" id="3.40.50.150">
    <property type="entry name" value="Vaccinia Virus protein VP39"/>
    <property type="match status" value="1"/>
</dbReference>
<evidence type="ECO:0000259" key="1">
    <source>
        <dbReference type="Pfam" id="PF05050"/>
    </source>
</evidence>
<dbReference type="InterPro" id="IPR029063">
    <property type="entry name" value="SAM-dependent_MTases_sf"/>
</dbReference>
<dbReference type="AlphaFoldDB" id="X1G859"/>
<comment type="caution">
    <text evidence="2">The sequence shown here is derived from an EMBL/GenBank/DDBJ whole genome shotgun (WGS) entry which is preliminary data.</text>
</comment>
<gene>
    <name evidence="2" type="ORF">S03H2_16476</name>
</gene>
<feature type="non-terminal residue" evidence="2">
    <location>
        <position position="1"/>
    </location>
</feature>
<feature type="domain" description="Methyltransferase FkbM" evidence="1">
    <location>
        <begin position="11"/>
        <end position="177"/>
    </location>
</feature>
<dbReference type="EMBL" id="BARU01008417">
    <property type="protein sequence ID" value="GAH40985.1"/>
    <property type="molecule type" value="Genomic_DNA"/>
</dbReference>
<sequence length="234" mass="27099">ANLGYYSIMLGKMVGEKGKVYAVEPSVHNYCMLKLNIALNRLEDVVETFNIGISNETGTGKFYESAKSNWHTFYPKVHSGTGTESLMTREPIDVPVMTIGDFQKGRRKADLLRMDVEGFEVEIFQSLMPLIRSQDFRPKILFEVHQPRYDDNEHNMRDKLRGLFSQGYYTKFLSSNNYEETTRNFLRRKGYEPDAVVRTDGRNRGMFHNIANEDAVELICDTDFVRSVLLECRH</sequence>
<evidence type="ECO:0000313" key="2">
    <source>
        <dbReference type="EMBL" id="GAH40985.1"/>
    </source>
</evidence>
<dbReference type="PANTHER" id="PTHR34203:SF15">
    <property type="entry name" value="SLL1173 PROTEIN"/>
    <property type="match status" value="1"/>
</dbReference>
<accession>X1G859</accession>
<dbReference type="InterPro" id="IPR052514">
    <property type="entry name" value="SAM-dependent_MTase"/>
</dbReference>
<dbReference type="Pfam" id="PF05050">
    <property type="entry name" value="Methyltransf_21"/>
    <property type="match status" value="1"/>
</dbReference>
<name>X1G859_9ZZZZ</name>
<dbReference type="SUPFAM" id="SSF53335">
    <property type="entry name" value="S-adenosyl-L-methionine-dependent methyltransferases"/>
    <property type="match status" value="1"/>
</dbReference>
<proteinExistence type="predicted"/>
<dbReference type="PANTHER" id="PTHR34203">
    <property type="entry name" value="METHYLTRANSFERASE, FKBM FAMILY PROTEIN"/>
    <property type="match status" value="1"/>
</dbReference>